<dbReference type="InterPro" id="IPR045761">
    <property type="entry name" value="ODP_dom"/>
</dbReference>
<gene>
    <name evidence="2" type="ordered locus">Mzhil_1764</name>
</gene>
<dbReference type="GO" id="GO:0010181">
    <property type="term" value="F:FMN binding"/>
    <property type="evidence" value="ECO:0007669"/>
    <property type="project" value="InterPro"/>
</dbReference>
<dbReference type="CDD" id="cd07709">
    <property type="entry name" value="flavodiiron_proteins_MBL-fold"/>
    <property type="match status" value="1"/>
</dbReference>
<dbReference type="PIRSF" id="PIRSF005243">
    <property type="entry name" value="ROO"/>
    <property type="match status" value="1"/>
</dbReference>
<dbReference type="Gene3D" id="3.60.15.10">
    <property type="entry name" value="Ribonuclease Z/Hydroxyacylglutathione hydrolase-like"/>
    <property type="match status" value="1"/>
</dbReference>
<dbReference type="PANTHER" id="PTHR43717:SF1">
    <property type="entry name" value="ANAEROBIC NITRIC OXIDE REDUCTASE FLAVORUBREDOXIN"/>
    <property type="match status" value="1"/>
</dbReference>
<dbReference type="GeneID" id="10823405"/>
<dbReference type="OrthoDB" id="6433at2157"/>
<dbReference type="GO" id="GO:0009055">
    <property type="term" value="F:electron transfer activity"/>
    <property type="evidence" value="ECO:0007669"/>
    <property type="project" value="InterPro"/>
</dbReference>
<keyword evidence="3" id="KW-1185">Reference proteome</keyword>
<sequence>MEDEYYPVEISENIYWVGVIDWNLRDFHAYATPKGSSYNSYLILDDKITLIDTVKDHLADEMISRIEKVVDPAKIDYVVANHVEPDHSSSLSRVMKMNQNAKIFATKRAKDGLCQYYRPYGCDSWDFEVVDTGYELDLGKRTLAFIETPMLHWPDSMQTYLKEDRILFSNDGFGQHLASSHRFNDEVDNALEEASEYYANILMPFSKPVFNLLEKVEKLNIEIDMIATGHGIIWRDNPGQIIDAYRKWASGETVPKVLVIYDSMWGSTEKMAKVVVEGITSKGIEAQLLHLRKNEWSMIIREILEAPVIAIGSTTINNGPLHSVAGFLTHLKGLRPKNKKAAVFGSYGWGGGGVKFAESELENTGVEIVEKGIQIKFGPDKEDLKACRELGIRLADIASLDQTRT</sequence>
<dbReference type="KEGG" id="mzh:Mzhil_1764"/>
<dbReference type="GO" id="GO:0046872">
    <property type="term" value="F:metal ion binding"/>
    <property type="evidence" value="ECO:0007669"/>
    <property type="project" value="InterPro"/>
</dbReference>
<feature type="domain" description="Flavodoxin-like" evidence="1">
    <location>
        <begin position="257"/>
        <end position="395"/>
    </location>
</feature>
<dbReference type="SUPFAM" id="SSF52218">
    <property type="entry name" value="Flavoproteins"/>
    <property type="match status" value="1"/>
</dbReference>
<organism evidence="2 3">
    <name type="scientific">Methanosalsum zhilinae (strain DSM 4017 / NBRC 107636 / OCM 62 / WeN5)</name>
    <name type="common">Methanohalophilus zhilinae</name>
    <dbReference type="NCBI Taxonomy" id="679901"/>
    <lineage>
        <taxon>Archaea</taxon>
        <taxon>Methanobacteriati</taxon>
        <taxon>Methanobacteriota</taxon>
        <taxon>Stenosarchaea group</taxon>
        <taxon>Methanomicrobia</taxon>
        <taxon>Methanosarcinales</taxon>
        <taxon>Methanosarcinaceae</taxon>
        <taxon>Methanosalsum</taxon>
    </lineage>
</organism>
<dbReference type="Pfam" id="PF00258">
    <property type="entry name" value="Flavodoxin_1"/>
    <property type="match status" value="1"/>
</dbReference>
<evidence type="ECO:0000313" key="3">
    <source>
        <dbReference type="Proteomes" id="UP000006622"/>
    </source>
</evidence>
<accession>F7XQD3</accession>
<evidence type="ECO:0000259" key="1">
    <source>
        <dbReference type="PROSITE" id="PS50902"/>
    </source>
</evidence>
<dbReference type="GO" id="GO:0016491">
    <property type="term" value="F:oxidoreductase activity"/>
    <property type="evidence" value="ECO:0007669"/>
    <property type="project" value="InterPro"/>
</dbReference>
<dbReference type="HOGENOM" id="CLU_017490_0_0_2"/>
<protein>
    <submittedName>
        <fullName evidence="2">Flavodoxin/nitric oxide synthase</fullName>
    </submittedName>
</protein>
<dbReference type="Proteomes" id="UP000006622">
    <property type="component" value="Chromosome"/>
</dbReference>
<dbReference type="PROSITE" id="PS50902">
    <property type="entry name" value="FLAVODOXIN_LIKE"/>
    <property type="match status" value="1"/>
</dbReference>
<dbReference type="InterPro" id="IPR016440">
    <property type="entry name" value="Rubredoxin-O_OxRdtase"/>
</dbReference>
<name>F7XQD3_METZD</name>
<dbReference type="PROSITE" id="PS00201">
    <property type="entry name" value="FLAVODOXIN"/>
    <property type="match status" value="1"/>
</dbReference>
<dbReference type="SMART" id="SM00849">
    <property type="entry name" value="Lactamase_B"/>
    <property type="match status" value="1"/>
</dbReference>
<dbReference type="STRING" id="679901.Mzhil_1764"/>
<dbReference type="AlphaFoldDB" id="F7XQD3"/>
<dbReference type="EMBL" id="CP002101">
    <property type="protein sequence ID" value="AEH61599.1"/>
    <property type="molecule type" value="Genomic_DNA"/>
</dbReference>
<dbReference type="PANTHER" id="PTHR43717">
    <property type="entry name" value="ANAEROBIC NITRIC OXIDE REDUCTASE FLAVORUBREDOXIN"/>
    <property type="match status" value="1"/>
</dbReference>
<dbReference type="InterPro" id="IPR036866">
    <property type="entry name" value="RibonucZ/Hydroxyglut_hydro"/>
</dbReference>
<dbReference type="InterPro" id="IPR029039">
    <property type="entry name" value="Flavoprotein-like_sf"/>
</dbReference>
<proteinExistence type="predicted"/>
<evidence type="ECO:0000313" key="2">
    <source>
        <dbReference type="EMBL" id="AEH61599.1"/>
    </source>
</evidence>
<dbReference type="InterPro" id="IPR001226">
    <property type="entry name" value="Flavodoxin_CS"/>
</dbReference>
<dbReference type="SUPFAM" id="SSF56281">
    <property type="entry name" value="Metallo-hydrolase/oxidoreductase"/>
    <property type="match status" value="1"/>
</dbReference>
<dbReference type="Gene3D" id="3.40.50.360">
    <property type="match status" value="1"/>
</dbReference>
<dbReference type="InterPro" id="IPR001279">
    <property type="entry name" value="Metallo-B-lactamas"/>
</dbReference>
<reference evidence="2 3" key="1">
    <citation type="submission" date="2010-07" db="EMBL/GenBank/DDBJ databases">
        <title>The complete genome of Methanosalsum zhilinae DSM 4017.</title>
        <authorList>
            <consortium name="US DOE Joint Genome Institute (JGI-PGF)"/>
            <person name="Lucas S."/>
            <person name="Copeland A."/>
            <person name="Lapidus A."/>
            <person name="Glavina del Rio T."/>
            <person name="Dalin E."/>
            <person name="Tice H."/>
            <person name="Bruce D."/>
            <person name="Goodwin L."/>
            <person name="Pitluck S."/>
            <person name="Kyrpides N."/>
            <person name="Mavromatis K."/>
            <person name="Ovchinnikova G."/>
            <person name="Daligault H."/>
            <person name="Detter J.C."/>
            <person name="Han C."/>
            <person name="Tapia R."/>
            <person name="Larimer F."/>
            <person name="Land M."/>
            <person name="Hauser L."/>
            <person name="Markowitz V."/>
            <person name="Cheng J.-F."/>
            <person name="Hugenholtz P."/>
            <person name="Woyke T."/>
            <person name="Wu D."/>
            <person name="Spring S."/>
            <person name="Schueler E."/>
            <person name="Brambilla E."/>
            <person name="Klenk H.-P."/>
            <person name="Eisen J.A."/>
        </authorList>
    </citation>
    <scope>NUCLEOTIDE SEQUENCE [LARGE SCALE GENOMIC DNA]</scope>
    <source>
        <strain evidence="3">DSM 4017 / NBRC 107636 / OCM 62 / WeN5</strain>
    </source>
</reference>
<dbReference type="Pfam" id="PF19583">
    <property type="entry name" value="ODP"/>
    <property type="match status" value="1"/>
</dbReference>
<dbReference type="InterPro" id="IPR008254">
    <property type="entry name" value="Flavodoxin/NO_synth"/>
</dbReference>
<dbReference type="RefSeq" id="WP_013899035.1">
    <property type="nucleotide sequence ID" value="NC_015676.1"/>
</dbReference>